<feature type="compositionally biased region" description="Low complexity" evidence="1">
    <location>
        <begin position="21"/>
        <end position="36"/>
    </location>
</feature>
<dbReference type="EMBL" id="BK014986">
    <property type="protein sequence ID" value="DAD85724.1"/>
    <property type="molecule type" value="Genomic_DNA"/>
</dbReference>
<evidence type="ECO:0000313" key="2">
    <source>
        <dbReference type="EMBL" id="DAD85724.1"/>
    </source>
</evidence>
<evidence type="ECO:0000256" key="1">
    <source>
        <dbReference type="SAM" id="MobiDB-lite"/>
    </source>
</evidence>
<reference evidence="2" key="1">
    <citation type="journal article" date="2021" name="Proc. Natl. Acad. Sci. U.S.A.">
        <title>A Catalog of Tens of Thousands of Viruses from Human Metagenomes Reveals Hidden Associations with Chronic Diseases.</title>
        <authorList>
            <person name="Tisza M.J."/>
            <person name="Buck C.B."/>
        </authorList>
    </citation>
    <scope>NUCLEOTIDE SEQUENCE</scope>
    <source>
        <strain evidence="2">CtP6113</strain>
    </source>
</reference>
<feature type="region of interest" description="Disordered" evidence="1">
    <location>
        <begin position="21"/>
        <end position="45"/>
    </location>
</feature>
<organism evidence="2">
    <name type="scientific">Siphoviridae sp. ctP6113</name>
    <dbReference type="NCBI Taxonomy" id="2826318"/>
    <lineage>
        <taxon>Viruses</taxon>
        <taxon>Duplodnaviria</taxon>
        <taxon>Heunggongvirae</taxon>
        <taxon>Uroviricota</taxon>
        <taxon>Caudoviricetes</taxon>
    </lineage>
</organism>
<accession>A0A8S5MU49</accession>
<sequence>MCLLSAGCLAALAPGTSYGALLPSRGSGASGRGQAPQKKERRNAP</sequence>
<proteinExistence type="predicted"/>
<name>A0A8S5MU49_9CAUD</name>
<protein>
    <submittedName>
        <fullName evidence="2">Uncharacterized protein</fullName>
    </submittedName>
</protein>